<reference evidence="6 7" key="1">
    <citation type="submission" date="2023-10" db="EMBL/GenBank/DDBJ databases">
        <title>Bacteria for the degradation of biodegradable plastic PBAT(Polybutylene adipate terephthalate).</title>
        <authorList>
            <person name="Weon H.-Y."/>
            <person name="Yeon J."/>
        </authorList>
    </citation>
    <scope>NUCLEOTIDE SEQUENCE [LARGE SCALE GENOMIC DNA]</scope>
    <source>
        <strain evidence="6 7">SBD 7-3</strain>
    </source>
</reference>
<dbReference type="InterPro" id="IPR036388">
    <property type="entry name" value="WH-like_DNA-bd_sf"/>
</dbReference>
<dbReference type="Pfam" id="PF00126">
    <property type="entry name" value="HTH_1"/>
    <property type="match status" value="1"/>
</dbReference>
<dbReference type="InterPro" id="IPR000847">
    <property type="entry name" value="LysR_HTH_N"/>
</dbReference>
<dbReference type="SUPFAM" id="SSF53850">
    <property type="entry name" value="Periplasmic binding protein-like II"/>
    <property type="match status" value="1"/>
</dbReference>
<dbReference type="Proteomes" id="UP001303946">
    <property type="component" value="Chromosome"/>
</dbReference>
<sequence>MSDTSTQIELRVWRQFLVLAEVLHFGRAAKQLNITQPPLTLAIQQLEARLGVPLFERTRRQVSLTPAGQALVEPVRQLLQQASALSSIARTVGQGAVGRLRLGFVSTVGFGPLPGWLRGFRDIEPGIEVVLREATTDVQLRAFELGEADAGFVLHAPGFVPESGSGQSLSRLSVSIEPMVLAVPESSPLTTARRLTLPQILAQPLIIFPREIAPSLYDAVLAFYHRHSASLVIAQEAIQMQTIVNLVSAGLGLAWVPQAVTTLQRPGVVYRRLPVALGAMAPRAETSLMWPSDAGPVVTRFVEYVQRTLGDDEHDAAPA</sequence>
<evidence type="ECO:0000256" key="1">
    <source>
        <dbReference type="ARBA" id="ARBA00009437"/>
    </source>
</evidence>
<gene>
    <name evidence="6" type="ORF">RXV79_09755</name>
</gene>
<evidence type="ECO:0000256" key="4">
    <source>
        <dbReference type="ARBA" id="ARBA00023163"/>
    </source>
</evidence>
<evidence type="ECO:0000313" key="7">
    <source>
        <dbReference type="Proteomes" id="UP001303946"/>
    </source>
</evidence>
<dbReference type="RefSeq" id="WP_316703235.1">
    <property type="nucleotide sequence ID" value="NZ_CP136336.1"/>
</dbReference>
<evidence type="ECO:0000313" key="6">
    <source>
        <dbReference type="EMBL" id="WOB10328.1"/>
    </source>
</evidence>
<dbReference type="EMBL" id="CP136336">
    <property type="protein sequence ID" value="WOB10328.1"/>
    <property type="molecule type" value="Genomic_DNA"/>
</dbReference>
<proteinExistence type="inferred from homology"/>
<dbReference type="InterPro" id="IPR036390">
    <property type="entry name" value="WH_DNA-bd_sf"/>
</dbReference>
<protein>
    <submittedName>
        <fullName evidence="6">LysR family transcriptional regulator</fullName>
    </submittedName>
</protein>
<keyword evidence="7" id="KW-1185">Reference proteome</keyword>
<dbReference type="SUPFAM" id="SSF46785">
    <property type="entry name" value="Winged helix' DNA-binding domain"/>
    <property type="match status" value="1"/>
</dbReference>
<evidence type="ECO:0000256" key="3">
    <source>
        <dbReference type="ARBA" id="ARBA00023125"/>
    </source>
</evidence>
<dbReference type="Gene3D" id="1.10.10.10">
    <property type="entry name" value="Winged helix-like DNA-binding domain superfamily/Winged helix DNA-binding domain"/>
    <property type="match status" value="1"/>
</dbReference>
<dbReference type="Pfam" id="PF03466">
    <property type="entry name" value="LysR_substrate"/>
    <property type="match status" value="1"/>
</dbReference>
<keyword evidence="2" id="KW-0805">Transcription regulation</keyword>
<feature type="domain" description="HTH lysR-type" evidence="5">
    <location>
        <begin position="8"/>
        <end position="65"/>
    </location>
</feature>
<organism evidence="6 7">
    <name type="scientific">Piscinibacter gummiphilus</name>
    <dbReference type="NCBI Taxonomy" id="946333"/>
    <lineage>
        <taxon>Bacteria</taxon>
        <taxon>Pseudomonadati</taxon>
        <taxon>Pseudomonadota</taxon>
        <taxon>Betaproteobacteria</taxon>
        <taxon>Burkholderiales</taxon>
        <taxon>Sphaerotilaceae</taxon>
        <taxon>Piscinibacter</taxon>
    </lineage>
</organism>
<evidence type="ECO:0000256" key="2">
    <source>
        <dbReference type="ARBA" id="ARBA00023015"/>
    </source>
</evidence>
<dbReference type="PRINTS" id="PR00039">
    <property type="entry name" value="HTHLYSR"/>
</dbReference>
<comment type="similarity">
    <text evidence="1">Belongs to the LysR transcriptional regulatory family.</text>
</comment>
<accession>A0ABZ0CZI4</accession>
<dbReference type="Gene3D" id="3.40.190.10">
    <property type="entry name" value="Periplasmic binding protein-like II"/>
    <property type="match status" value="2"/>
</dbReference>
<dbReference type="InterPro" id="IPR005119">
    <property type="entry name" value="LysR_subst-bd"/>
</dbReference>
<keyword evidence="4" id="KW-0804">Transcription</keyword>
<dbReference type="PANTHER" id="PTHR30346">
    <property type="entry name" value="TRANSCRIPTIONAL DUAL REGULATOR HCAR-RELATED"/>
    <property type="match status" value="1"/>
</dbReference>
<dbReference type="PROSITE" id="PS50931">
    <property type="entry name" value="HTH_LYSR"/>
    <property type="match status" value="1"/>
</dbReference>
<evidence type="ECO:0000259" key="5">
    <source>
        <dbReference type="PROSITE" id="PS50931"/>
    </source>
</evidence>
<dbReference type="PANTHER" id="PTHR30346:SF17">
    <property type="entry name" value="LYSR FAMILY TRANSCRIPTIONAL REGULATOR"/>
    <property type="match status" value="1"/>
</dbReference>
<keyword evidence="3" id="KW-0238">DNA-binding</keyword>
<name>A0ABZ0CZI4_9BURK</name>